<reference evidence="1 2" key="1">
    <citation type="journal article" date="2021" name="Hortic Res">
        <title>High-quality reference genome and annotation aids understanding of berry development for evergreen blueberry (Vaccinium darrowii).</title>
        <authorList>
            <person name="Yu J."/>
            <person name="Hulse-Kemp A.M."/>
            <person name="Babiker E."/>
            <person name="Staton M."/>
        </authorList>
    </citation>
    <scope>NUCLEOTIDE SEQUENCE [LARGE SCALE GENOMIC DNA]</scope>
    <source>
        <strain evidence="2">cv. NJ 8807/NJ 8810</strain>
        <tissue evidence="1">Young leaf</tissue>
    </source>
</reference>
<sequence>MMGGGDEGEIDTAEGLCDVENTVFVAVGSNVKESKSMLLWALQRFSGKKICLLHVHQPTYSISLMNGKFSINKLKQPSVKAFQELEWQKLDKLLNQYCLILAQVGAGKVWMEMDNVEKGIVQLVAQHNIRWLVMGAAADKHYSKKLSELKSKKATFVCEHAPVSCNIWFVCNGCLIYTRSSDDDLISHVRIIMTSPSSTSSSDTELIWDHAKADEEVDEKEGVTKVFTSQVLVQSTDKVVGILEPNPLLMDEMRGDGSPLPSPNKFQGHLDHSSAVVSSDTKLIWGDAKADEVDEKEGMTKVFTSQVLVQSTDKVLGILEPDPLLMDEMRGHGSPLPSPENKFQEHLDHSSAVVLLEGKPEGLGTSEMRGKLEHVTHAENSKKKAFEKSVRRWKAKEDAMEALCKAEDLESLCMKEIKERKEMEEVLAGKKQDLENMKSLYDQYTKELQMVHDQKQVLESKLLESRSVEDELEEKILQAVNLLMTFKEKRDKLQIERGKVISEINGLMKLVKKDATDLCKLQFFTFSFWEINEATRDFDPSWKIGDGRYGCVYKGILRHLKVAIKMLPSHGSQGHVEFEHEAWALSRVRHPNLVTLIGICPESRSLVYEYMEKGSLEDHLVRKSKTPSIPWQTRAKIASEICSVLIFLHSSRPSIIHGNVKPRNILLDSNFVSKLSDLSMYHVIPNDVNPTDLESSAYVDPIFLETGELSAESDVFSFGIVLLRLLTGRPALGIVKDMKCALERENFTALLDVGAGEWPLEEAKTLAHLALRCCENKRENRPDLVSQVRTVIELMRESCASKSDSNGPSRIPSHFVCPIFQEVFKDPQIAADGFTYEADAINGWLNSGHVTSPMTNLKLDHCDLIPNYALSYAIQEWQQQS</sequence>
<evidence type="ECO:0000313" key="1">
    <source>
        <dbReference type="EMBL" id="KAH7854663.1"/>
    </source>
</evidence>
<comment type="caution">
    <text evidence="1">The sequence shown here is derived from an EMBL/GenBank/DDBJ whole genome shotgun (WGS) entry which is preliminary data.</text>
</comment>
<name>A0ACB7YMK8_9ERIC</name>
<dbReference type="Proteomes" id="UP000828048">
    <property type="component" value="Chromosome 11"/>
</dbReference>
<accession>A0ACB7YMK8</accession>
<dbReference type="EMBL" id="CM037161">
    <property type="protein sequence ID" value="KAH7854663.1"/>
    <property type="molecule type" value="Genomic_DNA"/>
</dbReference>
<keyword evidence="2" id="KW-1185">Reference proteome</keyword>
<proteinExistence type="predicted"/>
<organism evidence="1 2">
    <name type="scientific">Vaccinium darrowii</name>
    <dbReference type="NCBI Taxonomy" id="229202"/>
    <lineage>
        <taxon>Eukaryota</taxon>
        <taxon>Viridiplantae</taxon>
        <taxon>Streptophyta</taxon>
        <taxon>Embryophyta</taxon>
        <taxon>Tracheophyta</taxon>
        <taxon>Spermatophyta</taxon>
        <taxon>Magnoliopsida</taxon>
        <taxon>eudicotyledons</taxon>
        <taxon>Gunneridae</taxon>
        <taxon>Pentapetalae</taxon>
        <taxon>asterids</taxon>
        <taxon>Ericales</taxon>
        <taxon>Ericaceae</taxon>
        <taxon>Vaccinioideae</taxon>
        <taxon>Vaccinieae</taxon>
        <taxon>Vaccinium</taxon>
    </lineage>
</organism>
<gene>
    <name evidence="1" type="ORF">Vadar_016606</name>
</gene>
<protein>
    <submittedName>
        <fullName evidence="1">Uncharacterized protein</fullName>
    </submittedName>
</protein>
<evidence type="ECO:0000313" key="2">
    <source>
        <dbReference type="Proteomes" id="UP000828048"/>
    </source>
</evidence>